<feature type="region of interest" description="Disordered" evidence="1">
    <location>
        <begin position="190"/>
        <end position="250"/>
    </location>
</feature>
<name>A0A4Y9XQI5_9AGAM</name>
<evidence type="ECO:0000313" key="3">
    <source>
        <dbReference type="Proteomes" id="UP000298327"/>
    </source>
</evidence>
<comment type="caution">
    <text evidence="2">The sequence shown here is derived from an EMBL/GenBank/DDBJ whole genome shotgun (WGS) entry which is preliminary data.</text>
</comment>
<evidence type="ECO:0000313" key="2">
    <source>
        <dbReference type="EMBL" id="TFY52564.1"/>
    </source>
</evidence>
<keyword evidence="3" id="KW-1185">Reference proteome</keyword>
<proteinExistence type="predicted"/>
<evidence type="ECO:0000256" key="1">
    <source>
        <dbReference type="SAM" id="MobiDB-lite"/>
    </source>
</evidence>
<protein>
    <submittedName>
        <fullName evidence="2">Uncharacterized protein</fullName>
    </submittedName>
</protein>
<dbReference type="AlphaFoldDB" id="A0A4Y9XQI5"/>
<feature type="compositionally biased region" description="Low complexity" evidence="1">
    <location>
        <begin position="331"/>
        <end position="344"/>
    </location>
</feature>
<feature type="region of interest" description="Disordered" evidence="1">
    <location>
        <begin position="25"/>
        <end position="48"/>
    </location>
</feature>
<feature type="compositionally biased region" description="Low complexity" evidence="1">
    <location>
        <begin position="279"/>
        <end position="295"/>
    </location>
</feature>
<dbReference type="EMBL" id="SEOQ01001285">
    <property type="protein sequence ID" value="TFY52564.1"/>
    <property type="molecule type" value="Genomic_DNA"/>
</dbReference>
<reference evidence="2 3" key="1">
    <citation type="submission" date="2019-02" db="EMBL/GenBank/DDBJ databases">
        <title>Genome sequencing of the rare red list fungi Dentipellis fragilis.</title>
        <authorList>
            <person name="Buettner E."/>
            <person name="Kellner H."/>
        </authorList>
    </citation>
    <scope>NUCLEOTIDE SEQUENCE [LARGE SCALE GENOMIC DNA]</scope>
    <source>
        <strain evidence="2 3">DSM 105465</strain>
    </source>
</reference>
<dbReference type="STRING" id="205917.A0A4Y9XQI5"/>
<dbReference type="OrthoDB" id="2944913at2759"/>
<sequence>FATPPIETPTYTFDLGDEYPRARFATSSERSSLDTPPHTSTTATATPRYDPLGVLAQVSIAEQNRERIAALNIPRSAPHEVASGVMSDGRWNVRHPAVQTCLTTRPPRPSLKNRAASSIYTLAALSVRLTPFHEHYNDFWNAEIRNDTAEFIDSVMRTEPRLIDTYPCTWLGSQEMLWQSRNFNAAQEKARNEELGITSSPNNRKMSLRKRKAAKPAAPRVQTDEVVEGLPEPPRKRARKTKPTPKAAAAMAAAAAAAAAANTGGANEDASPAKPTTGATLAPPTKTSPKAPSPLGVFSPIIASASLPEEDSPAAPASRGRTSNKGSKRGSAAPTAPTRPSARPTTHDRSPSTSESSTATSSMAADLKRGRSSSSASSTPATPPEAAQAVDVKSKGETNDIPDLAEAIGDSAEPQTDSAHATRARTRAAAKRATVESEAPAPDAEAMQVDEPEVPKTKSQSRKRAATDDAAADEKAVSAPAPKKRKRTSGVTRARTTRRR</sequence>
<feature type="compositionally biased region" description="Low complexity" evidence="1">
    <location>
        <begin position="351"/>
        <end position="365"/>
    </location>
</feature>
<feature type="region of interest" description="Disordered" evidence="1">
    <location>
        <begin position="263"/>
        <end position="500"/>
    </location>
</feature>
<dbReference type="Proteomes" id="UP000298327">
    <property type="component" value="Unassembled WGS sequence"/>
</dbReference>
<gene>
    <name evidence="2" type="ORF">EVG20_g10497</name>
</gene>
<feature type="compositionally biased region" description="Low complexity" evidence="1">
    <location>
        <begin position="35"/>
        <end position="47"/>
    </location>
</feature>
<feature type="compositionally biased region" description="Polar residues" evidence="1">
    <location>
        <begin position="25"/>
        <end position="34"/>
    </location>
</feature>
<organism evidence="2 3">
    <name type="scientific">Dentipellis fragilis</name>
    <dbReference type="NCBI Taxonomy" id="205917"/>
    <lineage>
        <taxon>Eukaryota</taxon>
        <taxon>Fungi</taxon>
        <taxon>Dikarya</taxon>
        <taxon>Basidiomycota</taxon>
        <taxon>Agaricomycotina</taxon>
        <taxon>Agaricomycetes</taxon>
        <taxon>Russulales</taxon>
        <taxon>Hericiaceae</taxon>
        <taxon>Dentipellis</taxon>
    </lineage>
</organism>
<accession>A0A4Y9XQI5</accession>
<feature type="non-terminal residue" evidence="2">
    <location>
        <position position="1"/>
    </location>
</feature>